<comment type="caution">
    <text evidence="3">The sequence shown here is derived from an EMBL/GenBank/DDBJ whole genome shotgun (WGS) entry which is preliminary data.</text>
</comment>
<keyword evidence="3" id="KW-0012">Acyltransferase</keyword>
<keyword evidence="3" id="KW-0808">Transferase</keyword>
<dbReference type="EMBL" id="JANAVZ010000002">
    <property type="protein sequence ID" value="MCT4332251.1"/>
    <property type="molecule type" value="Genomic_DNA"/>
</dbReference>
<dbReference type="GO" id="GO:0016746">
    <property type="term" value="F:acyltransferase activity"/>
    <property type="evidence" value="ECO:0007669"/>
    <property type="project" value="UniProtKB-KW"/>
</dbReference>
<keyword evidence="1" id="KW-0472">Membrane</keyword>
<proteinExistence type="predicted"/>
<dbReference type="Proteomes" id="UP001320702">
    <property type="component" value="Unassembled WGS sequence"/>
</dbReference>
<feature type="transmembrane region" description="Helical" evidence="1">
    <location>
        <begin position="142"/>
        <end position="163"/>
    </location>
</feature>
<gene>
    <name evidence="3" type="ORF">MU516_05125</name>
</gene>
<evidence type="ECO:0000313" key="4">
    <source>
        <dbReference type="Proteomes" id="UP001320702"/>
    </source>
</evidence>
<keyword evidence="1" id="KW-0812">Transmembrane</keyword>
<sequence length="337" mass="37980">MSTRYHGIDYLRVILVCGVAFAHAAMLNGQYADWVPIFGNGILRSLVPTFALISGYGAYQTVKRGRLKSWTIGLMWLYLLWCVIYAPLWLRDIGSVQDFIRQMILGPMHLWYIAALLQSVALMLLLFLLIPDHKRASRLVMTSALVVALLGSFLQYGFFLGFIDLHLEMIRYSAFFIYPFVAMGYLLAEWMGDSGRAMLPAAGWLWLAVIVMSVLRLLEAGYFLGLPGAHDWDPPEFPLLAYGYPLIVMLAFMRLNLPQPRVDLVTLSVMIYLAHLGVILAMMHFGLKSLWPNFAASVLIPTAVVLATPGFPWLGARHKNRDAARHPRDSASRMNSR</sequence>
<feature type="transmembrane region" description="Helical" evidence="1">
    <location>
        <begin position="293"/>
        <end position="316"/>
    </location>
</feature>
<reference evidence="3 4" key="1">
    <citation type="submission" date="2022-04" db="EMBL/GenBank/DDBJ databases">
        <title>Paracoccus sp. YLB-12 draft genome sequence.</title>
        <authorList>
            <person name="Yu L."/>
        </authorList>
    </citation>
    <scope>NUCLEOTIDE SEQUENCE [LARGE SCALE GENOMIC DNA]</scope>
    <source>
        <strain evidence="3 4">YLB-12</strain>
    </source>
</reference>
<dbReference type="Pfam" id="PF01757">
    <property type="entry name" value="Acyl_transf_3"/>
    <property type="match status" value="1"/>
</dbReference>
<feature type="transmembrane region" description="Helical" evidence="1">
    <location>
        <begin position="169"/>
        <end position="187"/>
    </location>
</feature>
<protein>
    <submittedName>
        <fullName evidence="3">Acyltransferase</fullName>
    </submittedName>
</protein>
<dbReference type="RefSeq" id="WP_260276151.1">
    <property type="nucleotide sequence ID" value="NZ_JANAVZ010000002.1"/>
</dbReference>
<feature type="transmembrane region" description="Helical" evidence="1">
    <location>
        <begin position="199"/>
        <end position="218"/>
    </location>
</feature>
<feature type="transmembrane region" description="Helical" evidence="1">
    <location>
        <begin position="264"/>
        <end position="287"/>
    </location>
</feature>
<evidence type="ECO:0000313" key="3">
    <source>
        <dbReference type="EMBL" id="MCT4332251.1"/>
    </source>
</evidence>
<keyword evidence="1" id="KW-1133">Transmembrane helix</keyword>
<accession>A0ABT2K6U8</accession>
<name>A0ABT2K6U8_9RHOB</name>
<feature type="transmembrane region" description="Helical" evidence="1">
    <location>
        <begin position="71"/>
        <end position="90"/>
    </location>
</feature>
<feature type="transmembrane region" description="Helical" evidence="1">
    <location>
        <begin position="110"/>
        <end position="130"/>
    </location>
</feature>
<feature type="transmembrane region" description="Helical" evidence="1">
    <location>
        <begin position="238"/>
        <end position="257"/>
    </location>
</feature>
<dbReference type="InterPro" id="IPR002656">
    <property type="entry name" value="Acyl_transf_3_dom"/>
</dbReference>
<feature type="domain" description="Acyltransferase 3" evidence="2">
    <location>
        <begin position="6"/>
        <end position="305"/>
    </location>
</feature>
<evidence type="ECO:0000259" key="2">
    <source>
        <dbReference type="Pfam" id="PF01757"/>
    </source>
</evidence>
<feature type="transmembrane region" description="Helical" evidence="1">
    <location>
        <begin position="12"/>
        <end position="31"/>
    </location>
</feature>
<keyword evidence="4" id="KW-1185">Reference proteome</keyword>
<organism evidence="3 4">
    <name type="scientific">Paracoccus maritimus</name>
    <dbReference type="NCBI Taxonomy" id="2933292"/>
    <lineage>
        <taxon>Bacteria</taxon>
        <taxon>Pseudomonadati</taxon>
        <taxon>Pseudomonadota</taxon>
        <taxon>Alphaproteobacteria</taxon>
        <taxon>Rhodobacterales</taxon>
        <taxon>Paracoccaceae</taxon>
        <taxon>Paracoccus</taxon>
    </lineage>
</organism>
<evidence type="ECO:0000256" key="1">
    <source>
        <dbReference type="SAM" id="Phobius"/>
    </source>
</evidence>
<feature type="transmembrane region" description="Helical" evidence="1">
    <location>
        <begin position="37"/>
        <end position="59"/>
    </location>
</feature>